<dbReference type="Gene3D" id="3.40.630.30">
    <property type="match status" value="1"/>
</dbReference>
<gene>
    <name evidence="2" type="ORF">AVT10_02330</name>
</gene>
<proteinExistence type="predicted"/>
<evidence type="ECO:0000313" key="2">
    <source>
        <dbReference type="EMBL" id="KZE18885.1"/>
    </source>
</evidence>
<dbReference type="Proteomes" id="UP000076609">
    <property type="component" value="Unassembled WGS sequence"/>
</dbReference>
<evidence type="ECO:0000259" key="1">
    <source>
        <dbReference type="PROSITE" id="PS51186"/>
    </source>
</evidence>
<sequence>MIDTGRLVLRRWQDRDRETFYAHCADPDVMRYFPALLSREEVDAAIARQDGYMASHGFCFWVAEDRSSGRMLGFCGLKPGAEGTPLEGSVEIGWRFGKEHWGRGYAREAAEASLAWGFANLPVERIGAITVLANTRSWGLMERIGMTRSPQEDFDHPVVADDSPLKRHITYWKTRP</sequence>
<organism evidence="2 3">
    <name type="scientific">Sphingomonas hankookensis</name>
    <dbReference type="NCBI Taxonomy" id="563996"/>
    <lineage>
        <taxon>Bacteria</taxon>
        <taxon>Pseudomonadati</taxon>
        <taxon>Pseudomonadota</taxon>
        <taxon>Alphaproteobacteria</taxon>
        <taxon>Sphingomonadales</taxon>
        <taxon>Sphingomonadaceae</taxon>
        <taxon>Sphingomonas</taxon>
    </lineage>
</organism>
<protein>
    <submittedName>
        <fullName evidence="2">GCN5 family acetyltransferase</fullName>
    </submittedName>
</protein>
<dbReference type="PANTHER" id="PTHR43792:SF1">
    <property type="entry name" value="N-ACETYLTRANSFERASE DOMAIN-CONTAINING PROTEIN"/>
    <property type="match status" value="1"/>
</dbReference>
<dbReference type="PANTHER" id="PTHR43792">
    <property type="entry name" value="GNAT FAMILY, PUTATIVE (AFU_ORTHOLOGUE AFUA_3G00765)-RELATED-RELATED"/>
    <property type="match status" value="1"/>
</dbReference>
<dbReference type="PROSITE" id="PS51186">
    <property type="entry name" value="GNAT"/>
    <property type="match status" value="1"/>
</dbReference>
<dbReference type="Pfam" id="PF13302">
    <property type="entry name" value="Acetyltransf_3"/>
    <property type="match status" value="1"/>
</dbReference>
<dbReference type="RefSeq" id="WP_066687802.1">
    <property type="nucleotide sequence ID" value="NZ_CP117025.1"/>
</dbReference>
<comment type="caution">
    <text evidence="2">The sequence shown here is derived from an EMBL/GenBank/DDBJ whole genome shotgun (WGS) entry which is preliminary data.</text>
</comment>
<dbReference type="InterPro" id="IPR000182">
    <property type="entry name" value="GNAT_dom"/>
</dbReference>
<dbReference type="EMBL" id="LQQO01000001">
    <property type="protein sequence ID" value="KZE18885.1"/>
    <property type="molecule type" value="Genomic_DNA"/>
</dbReference>
<dbReference type="SUPFAM" id="SSF55729">
    <property type="entry name" value="Acyl-CoA N-acyltransferases (Nat)"/>
    <property type="match status" value="1"/>
</dbReference>
<feature type="domain" description="N-acetyltransferase" evidence="1">
    <location>
        <begin position="7"/>
        <end position="176"/>
    </location>
</feature>
<keyword evidence="3" id="KW-1185">Reference proteome</keyword>
<reference evidence="3" key="1">
    <citation type="submission" date="2016-01" db="EMBL/GenBank/DDBJ databases">
        <title>Draft genome of Chromobacterium sp. F49.</title>
        <authorList>
            <person name="Hong K.W."/>
        </authorList>
    </citation>
    <scope>NUCLEOTIDE SEQUENCE [LARGE SCALE GENOMIC DNA]</scope>
    <source>
        <strain evidence="3">CN3</strain>
    </source>
</reference>
<accession>A0ABR5YHM2</accession>
<dbReference type="InterPro" id="IPR016181">
    <property type="entry name" value="Acyl_CoA_acyltransferase"/>
</dbReference>
<name>A0ABR5YHM2_9SPHN</name>
<evidence type="ECO:0000313" key="3">
    <source>
        <dbReference type="Proteomes" id="UP000076609"/>
    </source>
</evidence>
<dbReference type="InterPro" id="IPR051531">
    <property type="entry name" value="N-acetyltransferase"/>
</dbReference>